<evidence type="ECO:0000313" key="1">
    <source>
        <dbReference type="EMBL" id="KAA8589722.1"/>
    </source>
</evidence>
<reference evidence="1 2" key="1">
    <citation type="submission" date="2019-08" db="EMBL/GenBank/DDBJ databases">
        <title>A chromosome-level genome assembly, high-density linkage maps, and genome scans reveal the genomic architecture of hybrid incompatibilities underlying speciation via character displacement in darters (Percidae: Etheostominae).</title>
        <authorList>
            <person name="Moran R.L."/>
            <person name="Catchen J.M."/>
            <person name="Fuller R.C."/>
        </authorList>
    </citation>
    <scope>NUCLEOTIDE SEQUENCE [LARGE SCALE GENOMIC DNA]</scope>
    <source>
        <strain evidence="1">EspeVRDwgs_2016</strain>
        <tissue evidence="1">Muscle</tissue>
    </source>
</reference>
<sequence>MCALLHSLHCELMGSHRDAVHKLHGTPQPVELHTLVHVHHAVAGQRATPDGVVQEASHACEDDLEHGQTATQPLFGQKVALASNGDLLKETGDTRLAYRRLSDCTINTLLAQQTEQHGVAHLPQVLEAHCLELRVLNDVLQLVAFDHLQQFLHHHGDALVTQQSTHDLNVRGTHKVPRFQRPLSPCRQRVRAAAALIQQHSHQCDSRRDKDTAISGPLLRFIFTP</sequence>
<organism evidence="1 2">
    <name type="scientific">Etheostoma spectabile</name>
    <name type="common">orangethroat darter</name>
    <dbReference type="NCBI Taxonomy" id="54343"/>
    <lineage>
        <taxon>Eukaryota</taxon>
        <taxon>Metazoa</taxon>
        <taxon>Chordata</taxon>
        <taxon>Craniata</taxon>
        <taxon>Vertebrata</taxon>
        <taxon>Euteleostomi</taxon>
        <taxon>Actinopterygii</taxon>
        <taxon>Neopterygii</taxon>
        <taxon>Teleostei</taxon>
        <taxon>Neoteleostei</taxon>
        <taxon>Acanthomorphata</taxon>
        <taxon>Eupercaria</taxon>
        <taxon>Perciformes</taxon>
        <taxon>Percoidei</taxon>
        <taxon>Percidae</taxon>
        <taxon>Etheostomatinae</taxon>
        <taxon>Etheostoma</taxon>
    </lineage>
</organism>
<comment type="caution">
    <text evidence="1">The sequence shown here is derived from an EMBL/GenBank/DDBJ whole genome shotgun (WGS) entry which is preliminary data.</text>
</comment>
<dbReference type="EMBL" id="VOFY01000009">
    <property type="protein sequence ID" value="KAA8589722.1"/>
    <property type="molecule type" value="Genomic_DNA"/>
</dbReference>
<evidence type="ECO:0000313" key="2">
    <source>
        <dbReference type="Proteomes" id="UP000327493"/>
    </source>
</evidence>
<dbReference type="AlphaFoldDB" id="A0A5J5D4V3"/>
<dbReference type="Proteomes" id="UP000327493">
    <property type="component" value="Chromosome 9"/>
</dbReference>
<gene>
    <name evidence="1" type="ORF">FQN60_013087</name>
</gene>
<accession>A0A5J5D4V3</accession>
<protein>
    <submittedName>
        <fullName evidence="1">Uncharacterized protein</fullName>
    </submittedName>
</protein>
<keyword evidence="2" id="KW-1185">Reference proteome</keyword>
<proteinExistence type="predicted"/>
<name>A0A5J5D4V3_9PERO</name>